<dbReference type="Proteomes" id="UP000308197">
    <property type="component" value="Unassembled WGS sequence"/>
</dbReference>
<accession>A0A5C3NP31</accession>
<dbReference type="AlphaFoldDB" id="A0A5C3NP31"/>
<gene>
    <name evidence="2" type="ORF">K466DRAFT_78573</name>
</gene>
<feature type="region of interest" description="Disordered" evidence="1">
    <location>
        <begin position="66"/>
        <end position="99"/>
    </location>
</feature>
<name>A0A5C3NP31_9APHY</name>
<dbReference type="EMBL" id="ML212533">
    <property type="protein sequence ID" value="TFK78439.1"/>
    <property type="molecule type" value="Genomic_DNA"/>
</dbReference>
<protein>
    <submittedName>
        <fullName evidence="2">Uncharacterized protein</fullName>
    </submittedName>
</protein>
<sequence length="160" mass="17394">MCARRPCGSITTSLRIRVPKLELCSTLIVLKLSLYVLAICPPHVSPTYLSYEQCITKCLSRLPPPANARQVAPRPGVQKLPLAPPTSPKCPSPPNAHRERIRWPRTSSGSLSLPASSVSPPLLALCLCLRPFSTAFHSAPSHFGSSLYAEVTAWRMPIGE</sequence>
<feature type="compositionally biased region" description="Pro residues" evidence="1">
    <location>
        <begin position="82"/>
        <end position="94"/>
    </location>
</feature>
<reference evidence="2 3" key="1">
    <citation type="journal article" date="2019" name="Nat. Ecol. Evol.">
        <title>Megaphylogeny resolves global patterns of mushroom evolution.</title>
        <authorList>
            <person name="Varga T."/>
            <person name="Krizsan K."/>
            <person name="Foldi C."/>
            <person name="Dima B."/>
            <person name="Sanchez-Garcia M."/>
            <person name="Sanchez-Ramirez S."/>
            <person name="Szollosi G.J."/>
            <person name="Szarkandi J.G."/>
            <person name="Papp V."/>
            <person name="Albert L."/>
            <person name="Andreopoulos W."/>
            <person name="Angelini C."/>
            <person name="Antonin V."/>
            <person name="Barry K.W."/>
            <person name="Bougher N.L."/>
            <person name="Buchanan P."/>
            <person name="Buyck B."/>
            <person name="Bense V."/>
            <person name="Catcheside P."/>
            <person name="Chovatia M."/>
            <person name="Cooper J."/>
            <person name="Damon W."/>
            <person name="Desjardin D."/>
            <person name="Finy P."/>
            <person name="Geml J."/>
            <person name="Haridas S."/>
            <person name="Hughes K."/>
            <person name="Justo A."/>
            <person name="Karasinski D."/>
            <person name="Kautmanova I."/>
            <person name="Kiss B."/>
            <person name="Kocsube S."/>
            <person name="Kotiranta H."/>
            <person name="LaButti K.M."/>
            <person name="Lechner B.E."/>
            <person name="Liimatainen K."/>
            <person name="Lipzen A."/>
            <person name="Lukacs Z."/>
            <person name="Mihaltcheva S."/>
            <person name="Morgado L.N."/>
            <person name="Niskanen T."/>
            <person name="Noordeloos M.E."/>
            <person name="Ohm R.A."/>
            <person name="Ortiz-Santana B."/>
            <person name="Ovrebo C."/>
            <person name="Racz N."/>
            <person name="Riley R."/>
            <person name="Savchenko A."/>
            <person name="Shiryaev A."/>
            <person name="Soop K."/>
            <person name="Spirin V."/>
            <person name="Szebenyi C."/>
            <person name="Tomsovsky M."/>
            <person name="Tulloss R.E."/>
            <person name="Uehling J."/>
            <person name="Grigoriev I.V."/>
            <person name="Vagvolgyi C."/>
            <person name="Papp T."/>
            <person name="Martin F.M."/>
            <person name="Miettinen O."/>
            <person name="Hibbett D.S."/>
            <person name="Nagy L.G."/>
        </authorList>
    </citation>
    <scope>NUCLEOTIDE SEQUENCE [LARGE SCALE GENOMIC DNA]</scope>
    <source>
        <strain evidence="2 3">HHB13444</strain>
    </source>
</reference>
<evidence type="ECO:0000313" key="2">
    <source>
        <dbReference type="EMBL" id="TFK78439.1"/>
    </source>
</evidence>
<dbReference type="InParanoid" id="A0A5C3NP31"/>
<keyword evidence="3" id="KW-1185">Reference proteome</keyword>
<proteinExistence type="predicted"/>
<evidence type="ECO:0000256" key="1">
    <source>
        <dbReference type="SAM" id="MobiDB-lite"/>
    </source>
</evidence>
<evidence type="ECO:0000313" key="3">
    <source>
        <dbReference type="Proteomes" id="UP000308197"/>
    </source>
</evidence>
<organism evidence="2 3">
    <name type="scientific">Polyporus arcularius HHB13444</name>
    <dbReference type="NCBI Taxonomy" id="1314778"/>
    <lineage>
        <taxon>Eukaryota</taxon>
        <taxon>Fungi</taxon>
        <taxon>Dikarya</taxon>
        <taxon>Basidiomycota</taxon>
        <taxon>Agaricomycotina</taxon>
        <taxon>Agaricomycetes</taxon>
        <taxon>Polyporales</taxon>
        <taxon>Polyporaceae</taxon>
        <taxon>Polyporus</taxon>
    </lineage>
</organism>